<protein>
    <recommendedName>
        <fullName evidence="22">Protein Wnt</fullName>
    </recommendedName>
</protein>
<evidence type="ECO:0000256" key="12">
    <source>
        <dbReference type="ARBA" id="ARBA00022729"/>
    </source>
</evidence>
<dbReference type="InterPro" id="IPR018161">
    <property type="entry name" value="Wnt_CS"/>
</dbReference>
<dbReference type="PANTHER" id="PTHR12027">
    <property type="entry name" value="WNT RELATED"/>
    <property type="match status" value="1"/>
</dbReference>
<evidence type="ECO:0000256" key="13">
    <source>
        <dbReference type="ARBA" id="ARBA00022737"/>
    </source>
</evidence>
<feature type="compositionally biased region" description="Acidic residues" evidence="23">
    <location>
        <begin position="651"/>
        <end position="660"/>
    </location>
</feature>
<comment type="similarity">
    <text evidence="3 22">Belongs to the Wnt family.</text>
</comment>
<evidence type="ECO:0000256" key="5">
    <source>
        <dbReference type="ARBA" id="ARBA00022473"/>
    </source>
</evidence>
<evidence type="ECO:0000256" key="19">
    <source>
        <dbReference type="ARBA" id="ARBA00023288"/>
    </source>
</evidence>
<dbReference type="InterPro" id="IPR003591">
    <property type="entry name" value="Leu-rich_rpt_typical-subtyp"/>
</dbReference>
<evidence type="ECO:0000256" key="17">
    <source>
        <dbReference type="ARBA" id="ARBA00023157"/>
    </source>
</evidence>
<dbReference type="GO" id="GO:0005125">
    <property type="term" value="F:cytokine activity"/>
    <property type="evidence" value="ECO:0007669"/>
    <property type="project" value="TreeGrafter"/>
</dbReference>
<keyword evidence="4" id="KW-0813">Transport</keyword>
<evidence type="ECO:0000256" key="22">
    <source>
        <dbReference type="RuleBase" id="RU003500"/>
    </source>
</evidence>
<name>A0A8C4RD63_EPTBU</name>
<evidence type="ECO:0000256" key="20">
    <source>
        <dbReference type="ARBA" id="ARBA00023303"/>
    </source>
</evidence>
<dbReference type="PANTHER" id="PTHR12027:SF77">
    <property type="entry name" value="PROTEIN WNT-5"/>
    <property type="match status" value="1"/>
</dbReference>
<dbReference type="SMART" id="SM00369">
    <property type="entry name" value="LRR_TYP"/>
    <property type="match status" value="5"/>
</dbReference>
<dbReference type="GO" id="GO:0005615">
    <property type="term" value="C:extracellular space"/>
    <property type="evidence" value="ECO:0007669"/>
    <property type="project" value="TreeGrafter"/>
</dbReference>
<evidence type="ECO:0000256" key="8">
    <source>
        <dbReference type="ARBA" id="ARBA00022530"/>
    </source>
</evidence>
<keyword evidence="14 24" id="KW-1133">Transmembrane helix</keyword>
<feature type="region of interest" description="Disordered" evidence="23">
    <location>
        <begin position="636"/>
        <end position="663"/>
    </location>
</feature>
<dbReference type="PROSITE" id="PS51450">
    <property type="entry name" value="LRR"/>
    <property type="match status" value="1"/>
</dbReference>
<sequence>MRAGTRSTCSRDHAKSSTPRDPRSSPQRRSTDSQRPKETRRKEGERSRRSSLLEHSLELERVVCWGAMFAHLFLWPLLLVQDCVGASEWWSLGMGPLQQPEVYVLGAKPLCHEVAGLSAGQRKLCHLYKDHVVHIGGGARLAIQECQRQFARRRWNCSTVDGKAVFGKLTLTGSRETAFVYAISAAGVVHAVSRACREGELTTCGCSRAARPRDLLRDWLWGGCGDNIEYGYRFAREFVDAREREKSHRRRSPQHARKLMNLHNNEAGRRAVYGLANVTCKCHGVSGSCSLKTCWLQLADFRSVGTQLKERYDLAKVVRVTRKSRLEPRNRKLGTPTPTDLVHLESSPDYCARNGSSGSLGTIGRECDKRSAGMDGCQLMCCGRGYDHFKVTVTQRCNCCTLVFFMLALAENCDGCPPACSCSSDTAMVDCSNQGLSQIPQNLPLNARLLSLRNNSITSLPDWAFVNLISLEELDLSDNGIKFFPATAVRGLSRLLRIYIANNSINKVAADSFTDTPSLVHFDLSNNRLSSLPVELFLGLWNLSRLSVSGNRLPSLERDLLEPLVHLKHLKLAGNPWECDCYLANLRYWLEWYSYRGGEMDEVCCFLPKNLKDRRLITIPKEIFSLCPTLPGKGKLGSRSGADIVGRNAAESDDDLEGEEQRDGCALPNRYQPVNVRRAVGTLAVAGVVCGIISLMMVVAATYGCLYAVMMSRMHREMKARQAAPPETPDETTDAKEPLNPAIP</sequence>
<dbReference type="GO" id="GO:0005109">
    <property type="term" value="F:frizzled binding"/>
    <property type="evidence" value="ECO:0007669"/>
    <property type="project" value="TreeGrafter"/>
</dbReference>
<evidence type="ECO:0000256" key="21">
    <source>
        <dbReference type="ARBA" id="ARBA00037729"/>
    </source>
</evidence>
<dbReference type="CDD" id="cd19337">
    <property type="entry name" value="Wnt_Wnt5"/>
    <property type="match status" value="1"/>
</dbReference>
<evidence type="ECO:0000313" key="26">
    <source>
        <dbReference type="Ensembl" id="ENSEBUP00000026973.1"/>
    </source>
</evidence>
<dbReference type="SMART" id="SM00013">
    <property type="entry name" value="LRRNT"/>
    <property type="match status" value="1"/>
</dbReference>
<evidence type="ECO:0000256" key="3">
    <source>
        <dbReference type="ARBA" id="ARBA00005683"/>
    </source>
</evidence>
<evidence type="ECO:0000256" key="11">
    <source>
        <dbReference type="ARBA" id="ARBA00022692"/>
    </source>
</evidence>
<evidence type="ECO:0000256" key="7">
    <source>
        <dbReference type="ARBA" id="ARBA00022525"/>
    </source>
</evidence>
<evidence type="ECO:0000256" key="6">
    <source>
        <dbReference type="ARBA" id="ARBA00022475"/>
    </source>
</evidence>
<evidence type="ECO:0000256" key="9">
    <source>
        <dbReference type="ARBA" id="ARBA00022614"/>
    </source>
</evidence>
<dbReference type="Pfam" id="PF00110">
    <property type="entry name" value="wnt"/>
    <property type="match status" value="1"/>
</dbReference>
<dbReference type="GeneTree" id="ENSGT00940000157617"/>
<dbReference type="Pfam" id="PF13855">
    <property type="entry name" value="LRR_8"/>
    <property type="match status" value="1"/>
</dbReference>
<accession>A0A8C4RD63</accession>
<feature type="compositionally biased region" description="Basic and acidic residues" evidence="23">
    <location>
        <begin position="9"/>
        <end position="50"/>
    </location>
</feature>
<feature type="region of interest" description="Disordered" evidence="23">
    <location>
        <begin position="1"/>
        <end position="50"/>
    </location>
</feature>
<dbReference type="InterPro" id="IPR005817">
    <property type="entry name" value="Wnt"/>
</dbReference>
<keyword evidence="11 24" id="KW-0812">Transmembrane</keyword>
<dbReference type="GO" id="GO:0005886">
    <property type="term" value="C:plasma membrane"/>
    <property type="evidence" value="ECO:0007669"/>
    <property type="project" value="UniProtKB-SubCell"/>
</dbReference>
<dbReference type="PRINTS" id="PR01349">
    <property type="entry name" value="WNTPROTEIN"/>
</dbReference>
<reference evidence="26" key="1">
    <citation type="submission" date="2025-08" db="UniProtKB">
        <authorList>
            <consortium name="Ensembl"/>
        </authorList>
    </citation>
    <scope>IDENTIFICATION</scope>
</reference>
<feature type="domain" description="LRRNT" evidence="25">
    <location>
        <begin position="415"/>
        <end position="449"/>
    </location>
</feature>
<organism evidence="26 27">
    <name type="scientific">Eptatretus burgeri</name>
    <name type="common">Inshore hagfish</name>
    <dbReference type="NCBI Taxonomy" id="7764"/>
    <lineage>
        <taxon>Eukaryota</taxon>
        <taxon>Metazoa</taxon>
        <taxon>Chordata</taxon>
        <taxon>Craniata</taxon>
        <taxon>Vertebrata</taxon>
        <taxon>Cyclostomata</taxon>
        <taxon>Myxini</taxon>
        <taxon>Myxiniformes</taxon>
        <taxon>Myxinidae</taxon>
        <taxon>Eptatretinae</taxon>
        <taxon>Eptatretus</taxon>
    </lineage>
</organism>
<keyword evidence="12" id="KW-0732">Signal</keyword>
<evidence type="ECO:0000256" key="14">
    <source>
        <dbReference type="ARBA" id="ARBA00022989"/>
    </source>
</evidence>
<keyword evidence="16 24" id="KW-0472">Membrane</keyword>
<feature type="transmembrane region" description="Helical" evidence="24">
    <location>
        <begin position="683"/>
        <end position="709"/>
    </location>
</feature>
<keyword evidence="27" id="KW-1185">Reference proteome</keyword>
<dbReference type="Proteomes" id="UP000694388">
    <property type="component" value="Unplaced"/>
</dbReference>
<evidence type="ECO:0000256" key="1">
    <source>
        <dbReference type="ARBA" id="ARBA00004162"/>
    </source>
</evidence>
<keyword evidence="18" id="KW-0325">Glycoprotein</keyword>
<keyword evidence="7" id="KW-0964">Secreted</keyword>
<evidence type="ECO:0000259" key="25">
    <source>
        <dbReference type="SMART" id="SM00013"/>
    </source>
</evidence>
<evidence type="ECO:0000256" key="18">
    <source>
        <dbReference type="ARBA" id="ARBA00023180"/>
    </source>
</evidence>
<reference evidence="26" key="2">
    <citation type="submission" date="2025-09" db="UniProtKB">
        <authorList>
            <consortium name="Ensembl"/>
        </authorList>
    </citation>
    <scope>IDENTIFICATION</scope>
</reference>
<comment type="subcellular location">
    <subcellularLocation>
        <location evidence="1">Cell membrane</location>
        <topology evidence="1">Single-pass membrane protein</topology>
    </subcellularLocation>
    <subcellularLocation>
        <location evidence="2 22">Secreted</location>
        <location evidence="2 22">Extracellular space</location>
        <location evidence="2 22">Extracellular matrix</location>
    </subcellularLocation>
</comment>
<evidence type="ECO:0000256" key="15">
    <source>
        <dbReference type="ARBA" id="ARBA00023065"/>
    </source>
</evidence>
<dbReference type="Gene3D" id="3.80.10.10">
    <property type="entry name" value="Ribonuclease Inhibitor"/>
    <property type="match status" value="2"/>
</dbReference>
<keyword evidence="13" id="KW-0677">Repeat</keyword>
<dbReference type="GO" id="GO:0045165">
    <property type="term" value="P:cell fate commitment"/>
    <property type="evidence" value="ECO:0007669"/>
    <property type="project" value="TreeGrafter"/>
</dbReference>
<keyword evidence="15" id="KW-0406">Ion transport</keyword>
<proteinExistence type="inferred from homology"/>
<keyword evidence="10 22" id="KW-0879">Wnt signaling pathway</keyword>
<dbReference type="SUPFAM" id="SSF52058">
    <property type="entry name" value="L domain-like"/>
    <property type="match status" value="1"/>
</dbReference>
<dbReference type="Ensembl" id="ENSEBUT00000027549.1">
    <property type="protein sequence ID" value="ENSEBUP00000026973.1"/>
    <property type="gene ID" value="ENSEBUG00000016587.1"/>
</dbReference>
<comment type="function">
    <text evidence="21">Ligand for members of the frizzled family of seven transmembrane receptors. Probable developmental protein. May be a signaling molecule which affects the development of discrete regions of tissues. Is likely to signal over only few cell diameters.</text>
</comment>
<dbReference type="InterPro" id="IPR032675">
    <property type="entry name" value="LRR_dom_sf"/>
</dbReference>
<keyword evidence="5 22" id="KW-0217">Developmental protein</keyword>
<keyword evidence="20" id="KW-0407">Ion channel</keyword>
<keyword evidence="17" id="KW-1015">Disulfide bond</keyword>
<dbReference type="InterPro" id="IPR001611">
    <property type="entry name" value="Leu-rich_rpt"/>
</dbReference>
<dbReference type="SMART" id="SM00097">
    <property type="entry name" value="WNT1"/>
    <property type="match status" value="1"/>
</dbReference>
<dbReference type="GO" id="GO:0071805">
    <property type="term" value="P:potassium ion transmembrane transport"/>
    <property type="evidence" value="ECO:0007669"/>
    <property type="project" value="UniProtKB-ARBA"/>
</dbReference>
<evidence type="ECO:0000256" key="24">
    <source>
        <dbReference type="SAM" id="Phobius"/>
    </source>
</evidence>
<evidence type="ECO:0000313" key="27">
    <source>
        <dbReference type="Proteomes" id="UP000694388"/>
    </source>
</evidence>
<evidence type="ECO:0000256" key="2">
    <source>
        <dbReference type="ARBA" id="ARBA00004498"/>
    </source>
</evidence>
<evidence type="ECO:0000256" key="23">
    <source>
        <dbReference type="SAM" id="MobiDB-lite"/>
    </source>
</evidence>
<dbReference type="PROSITE" id="PS00246">
    <property type="entry name" value="WNT1"/>
    <property type="match status" value="1"/>
</dbReference>
<dbReference type="AlphaFoldDB" id="A0A8C4RD63"/>
<dbReference type="FunFam" id="3.80.10.10:FF:000015">
    <property type="entry name" value="Leucine rich repeat containing 38"/>
    <property type="match status" value="1"/>
</dbReference>
<evidence type="ECO:0000256" key="4">
    <source>
        <dbReference type="ARBA" id="ARBA00022448"/>
    </source>
</evidence>
<keyword evidence="6" id="KW-1003">Cell membrane</keyword>
<dbReference type="GO" id="GO:0060070">
    <property type="term" value="P:canonical Wnt signaling pathway"/>
    <property type="evidence" value="ECO:0007669"/>
    <property type="project" value="TreeGrafter"/>
</dbReference>
<feature type="region of interest" description="Disordered" evidence="23">
    <location>
        <begin position="719"/>
        <end position="744"/>
    </location>
</feature>
<dbReference type="GO" id="GO:0030182">
    <property type="term" value="P:neuron differentiation"/>
    <property type="evidence" value="ECO:0007669"/>
    <property type="project" value="TreeGrafter"/>
</dbReference>
<evidence type="ECO:0000256" key="10">
    <source>
        <dbReference type="ARBA" id="ARBA00022687"/>
    </source>
</evidence>
<keyword evidence="8" id="KW-0272">Extracellular matrix</keyword>
<evidence type="ECO:0000256" key="16">
    <source>
        <dbReference type="ARBA" id="ARBA00023136"/>
    </source>
</evidence>
<dbReference type="InterPro" id="IPR000372">
    <property type="entry name" value="LRRNT"/>
</dbReference>
<keyword evidence="9" id="KW-0433">Leucine-rich repeat</keyword>
<keyword evidence="19" id="KW-0449">Lipoprotein</keyword>